<feature type="region of interest" description="Disordered" evidence="1">
    <location>
        <begin position="1"/>
        <end position="112"/>
    </location>
</feature>
<dbReference type="EMBL" id="HBUE01349089">
    <property type="protein sequence ID" value="CAG6602201.1"/>
    <property type="molecule type" value="Transcribed_RNA"/>
</dbReference>
<evidence type="ECO:0000313" key="2">
    <source>
        <dbReference type="EMBL" id="CAG6602201.1"/>
    </source>
</evidence>
<feature type="compositionally biased region" description="Basic residues" evidence="1">
    <location>
        <begin position="36"/>
        <end position="54"/>
    </location>
</feature>
<proteinExistence type="predicted"/>
<feature type="compositionally biased region" description="Basic residues" evidence="1">
    <location>
        <begin position="100"/>
        <end position="112"/>
    </location>
</feature>
<dbReference type="EMBL" id="HBUE01242031">
    <property type="protein sequence ID" value="CAG6549919.1"/>
    <property type="molecule type" value="Transcribed_RNA"/>
</dbReference>
<feature type="compositionally biased region" description="Basic residues" evidence="1">
    <location>
        <begin position="69"/>
        <end position="78"/>
    </location>
</feature>
<organism evidence="2">
    <name type="scientific">Culex pipiens</name>
    <name type="common">House mosquito</name>
    <dbReference type="NCBI Taxonomy" id="7175"/>
    <lineage>
        <taxon>Eukaryota</taxon>
        <taxon>Metazoa</taxon>
        <taxon>Ecdysozoa</taxon>
        <taxon>Arthropoda</taxon>
        <taxon>Hexapoda</taxon>
        <taxon>Insecta</taxon>
        <taxon>Pterygota</taxon>
        <taxon>Neoptera</taxon>
        <taxon>Endopterygota</taxon>
        <taxon>Diptera</taxon>
        <taxon>Nematocera</taxon>
        <taxon>Culicoidea</taxon>
        <taxon>Culicidae</taxon>
        <taxon>Culicinae</taxon>
        <taxon>Culicini</taxon>
        <taxon>Culex</taxon>
        <taxon>Culex</taxon>
    </lineage>
</organism>
<reference evidence="2" key="1">
    <citation type="submission" date="2021-05" db="EMBL/GenBank/DDBJ databases">
        <authorList>
            <person name="Alioto T."/>
            <person name="Alioto T."/>
            <person name="Gomez Garrido J."/>
        </authorList>
    </citation>
    <scope>NUCLEOTIDE SEQUENCE</scope>
</reference>
<name>A0A8D8L446_CULPI</name>
<sequence>MSRLRGVPSLPGVLLRRPWSTLAAPPPAFNLEPRATPRRLRTAGRARVLHRHAGRAPPALQNLDDRNGSGRRRSRRKVQQTSPTAPSTTPPGQQPDPVQLHHRPDLHRRPPK</sequence>
<accession>A0A8D8L446</accession>
<protein>
    <submittedName>
        <fullName evidence="2">(northern house mosquito) hypothetical protein</fullName>
    </submittedName>
</protein>
<dbReference type="AlphaFoldDB" id="A0A8D8L446"/>
<evidence type="ECO:0000256" key="1">
    <source>
        <dbReference type="SAM" id="MobiDB-lite"/>
    </source>
</evidence>